<proteinExistence type="predicted"/>
<organism evidence="2">
    <name type="scientific">Thermofilum adornatum</name>
    <dbReference type="NCBI Taxonomy" id="1365176"/>
    <lineage>
        <taxon>Archaea</taxon>
        <taxon>Thermoproteota</taxon>
        <taxon>Thermoprotei</taxon>
        <taxon>Thermofilales</taxon>
        <taxon>Thermofilaceae</taxon>
        <taxon>Thermofilum</taxon>
    </lineage>
</organism>
<feature type="transmembrane region" description="Helical" evidence="1">
    <location>
        <begin position="7"/>
        <end position="40"/>
    </location>
</feature>
<name>A0A7C1CCE1_9CREN</name>
<dbReference type="EMBL" id="DSAY01000049">
    <property type="protein sequence ID" value="HDP14662.1"/>
    <property type="molecule type" value="Genomic_DNA"/>
</dbReference>
<keyword evidence="1" id="KW-0472">Membrane</keyword>
<protein>
    <submittedName>
        <fullName evidence="2">Uncharacterized protein</fullName>
    </submittedName>
</protein>
<evidence type="ECO:0000256" key="1">
    <source>
        <dbReference type="SAM" id="Phobius"/>
    </source>
</evidence>
<evidence type="ECO:0000313" key="2">
    <source>
        <dbReference type="EMBL" id="HDP14662.1"/>
    </source>
</evidence>
<keyword evidence="1" id="KW-0812">Transmembrane</keyword>
<sequence length="70" mass="7602">MANETALIVLTIVFAMILYAIVDKLLALVFIIGGAALFFIGLQAVQLPMTIVAILTLLIIVLGIYKNIRK</sequence>
<keyword evidence="1" id="KW-1133">Transmembrane helix</keyword>
<reference evidence="2" key="1">
    <citation type="journal article" date="2020" name="mSystems">
        <title>Genome- and Community-Level Interaction Insights into Carbon Utilization and Element Cycling Functions of Hydrothermarchaeota in Hydrothermal Sediment.</title>
        <authorList>
            <person name="Zhou Z."/>
            <person name="Liu Y."/>
            <person name="Xu W."/>
            <person name="Pan J."/>
            <person name="Luo Z.H."/>
            <person name="Li M."/>
        </authorList>
    </citation>
    <scope>NUCLEOTIDE SEQUENCE [LARGE SCALE GENOMIC DNA]</scope>
    <source>
        <strain evidence="2">SpSt-116</strain>
    </source>
</reference>
<feature type="transmembrane region" description="Helical" evidence="1">
    <location>
        <begin position="46"/>
        <end position="65"/>
    </location>
</feature>
<gene>
    <name evidence="2" type="ORF">ENN26_02645</name>
</gene>
<comment type="caution">
    <text evidence="2">The sequence shown here is derived from an EMBL/GenBank/DDBJ whole genome shotgun (WGS) entry which is preliminary data.</text>
</comment>
<dbReference type="AlphaFoldDB" id="A0A7C1CCE1"/>
<accession>A0A7C1CCE1</accession>